<name>A0ACA9QD63_9GLOM</name>
<feature type="non-terminal residue" evidence="1">
    <location>
        <position position="1"/>
    </location>
</feature>
<dbReference type="EMBL" id="CAJVPU010042219">
    <property type="protein sequence ID" value="CAG8743093.1"/>
    <property type="molecule type" value="Genomic_DNA"/>
</dbReference>
<proteinExistence type="predicted"/>
<comment type="caution">
    <text evidence="1">The sequence shown here is derived from an EMBL/GenBank/DDBJ whole genome shotgun (WGS) entry which is preliminary data.</text>
</comment>
<evidence type="ECO:0000313" key="1">
    <source>
        <dbReference type="EMBL" id="CAG8743093.1"/>
    </source>
</evidence>
<keyword evidence="2" id="KW-1185">Reference proteome</keyword>
<feature type="non-terminal residue" evidence="1">
    <location>
        <position position="41"/>
    </location>
</feature>
<evidence type="ECO:0000313" key="2">
    <source>
        <dbReference type="Proteomes" id="UP000789702"/>
    </source>
</evidence>
<dbReference type="Proteomes" id="UP000789702">
    <property type="component" value="Unassembled WGS sequence"/>
</dbReference>
<organism evidence="1 2">
    <name type="scientific">Dentiscutata heterogama</name>
    <dbReference type="NCBI Taxonomy" id="1316150"/>
    <lineage>
        <taxon>Eukaryota</taxon>
        <taxon>Fungi</taxon>
        <taxon>Fungi incertae sedis</taxon>
        <taxon>Mucoromycota</taxon>
        <taxon>Glomeromycotina</taxon>
        <taxon>Glomeromycetes</taxon>
        <taxon>Diversisporales</taxon>
        <taxon>Gigasporaceae</taxon>
        <taxon>Dentiscutata</taxon>
    </lineage>
</organism>
<sequence>DLSGTSAAYAHGHESSIKFQTPLGQIPCVLVSSNFDQAFGT</sequence>
<protein>
    <submittedName>
        <fullName evidence="1">3710_t:CDS:1</fullName>
    </submittedName>
</protein>
<gene>
    <name evidence="1" type="ORF">DHETER_LOCUS14172</name>
</gene>
<accession>A0ACA9QD63</accession>
<reference evidence="1" key="1">
    <citation type="submission" date="2021-06" db="EMBL/GenBank/DDBJ databases">
        <authorList>
            <person name="Kallberg Y."/>
            <person name="Tangrot J."/>
            <person name="Rosling A."/>
        </authorList>
    </citation>
    <scope>NUCLEOTIDE SEQUENCE</scope>
    <source>
        <strain evidence="1">IL203A</strain>
    </source>
</reference>